<evidence type="ECO:0000313" key="2">
    <source>
        <dbReference type="Proteomes" id="UP000292927"/>
    </source>
</evidence>
<dbReference type="AlphaFoldDB" id="A0A4Q7PN99"/>
<reference evidence="1 2" key="1">
    <citation type="submission" date="2019-02" db="EMBL/GenBank/DDBJ databases">
        <title>Genomic Encyclopedia of Type Strains, Phase IV (KMG-IV): sequencing the most valuable type-strain genomes for metagenomic binning, comparative biology and taxonomic classification.</title>
        <authorList>
            <person name="Goeker M."/>
        </authorList>
    </citation>
    <scope>NUCLEOTIDE SEQUENCE [LARGE SCALE GENOMIC DNA]</scope>
    <source>
        <strain evidence="1 2">DSM 29486</strain>
    </source>
</reference>
<dbReference type="RefSeq" id="WP_130432803.1">
    <property type="nucleotide sequence ID" value="NZ_SGXF01000001.1"/>
</dbReference>
<dbReference type="Pfam" id="PF07875">
    <property type="entry name" value="Coat_F"/>
    <property type="match status" value="1"/>
</dbReference>
<accession>A0A4Q7PN99</accession>
<gene>
    <name evidence="1" type="ORF">EV209_0544</name>
</gene>
<evidence type="ECO:0000313" key="1">
    <source>
        <dbReference type="EMBL" id="RZT02429.1"/>
    </source>
</evidence>
<sequence>MDEKTMVADTLTQVNGSLDNYGYMISQTANPQLRQTLIQMRNSCETSQYELYQIAKQHGYYQPAAQVTREEVDQVKAIFNGSTASYKSML</sequence>
<dbReference type="Proteomes" id="UP000292927">
    <property type="component" value="Unassembled WGS sequence"/>
</dbReference>
<proteinExistence type="predicted"/>
<dbReference type="OrthoDB" id="1683800at2"/>
<protein>
    <submittedName>
        <fullName evidence="1">Coat F domain-containing protein</fullName>
    </submittedName>
</protein>
<name>A0A4Q7PN99_9FIRM</name>
<dbReference type="InterPro" id="IPR012851">
    <property type="entry name" value="Spore_coat_CotF-like"/>
</dbReference>
<keyword evidence="2" id="KW-1185">Reference proteome</keyword>
<comment type="caution">
    <text evidence="1">The sequence shown here is derived from an EMBL/GenBank/DDBJ whole genome shotgun (WGS) entry which is preliminary data.</text>
</comment>
<organism evidence="1 2">
    <name type="scientific">Cuneatibacter caecimuris</name>
    <dbReference type="NCBI Taxonomy" id="1796618"/>
    <lineage>
        <taxon>Bacteria</taxon>
        <taxon>Bacillati</taxon>
        <taxon>Bacillota</taxon>
        <taxon>Clostridia</taxon>
        <taxon>Lachnospirales</taxon>
        <taxon>Lachnospiraceae</taxon>
        <taxon>Cuneatibacter</taxon>
    </lineage>
</organism>
<dbReference type="EMBL" id="SGXF01000001">
    <property type="protein sequence ID" value="RZT02429.1"/>
    <property type="molecule type" value="Genomic_DNA"/>
</dbReference>